<dbReference type="EMBL" id="JAPMLT010000003">
    <property type="protein sequence ID" value="MCX7569998.1"/>
    <property type="molecule type" value="Genomic_DNA"/>
</dbReference>
<comment type="caution">
    <text evidence="2">The sequence shown here is derived from an EMBL/GenBank/DDBJ whole genome shotgun (WGS) entry which is preliminary data.</text>
</comment>
<dbReference type="Pfam" id="PF13025">
    <property type="entry name" value="DUF3886"/>
    <property type="match status" value="1"/>
</dbReference>
<organism evidence="2 3">
    <name type="scientific">Tumebacillus lacus</name>
    <dbReference type="NCBI Taxonomy" id="2995335"/>
    <lineage>
        <taxon>Bacteria</taxon>
        <taxon>Bacillati</taxon>
        <taxon>Bacillota</taxon>
        <taxon>Bacilli</taxon>
        <taxon>Bacillales</taxon>
        <taxon>Alicyclobacillaceae</taxon>
        <taxon>Tumebacillus</taxon>
    </lineage>
</organism>
<sequence length="87" mass="10484">MSGSRYDERKNLVDKPKDKGLTLKDMLSPDMLAKLTEQSNGLKEQERVQQEHKRQAEIARREREQKELENDFEYLLKTSRQDWKDFK</sequence>
<protein>
    <submittedName>
        <fullName evidence="2">YqkE family protein</fullName>
    </submittedName>
</protein>
<accession>A0ABT3WZB4</accession>
<name>A0ABT3WZB4_9BACL</name>
<feature type="compositionally biased region" description="Basic and acidic residues" evidence="1">
    <location>
        <begin position="43"/>
        <end position="65"/>
    </location>
</feature>
<evidence type="ECO:0000313" key="2">
    <source>
        <dbReference type="EMBL" id="MCX7569998.1"/>
    </source>
</evidence>
<feature type="region of interest" description="Disordered" evidence="1">
    <location>
        <begin position="1"/>
        <end position="65"/>
    </location>
</feature>
<evidence type="ECO:0000313" key="3">
    <source>
        <dbReference type="Proteomes" id="UP001208017"/>
    </source>
</evidence>
<proteinExistence type="predicted"/>
<keyword evidence="3" id="KW-1185">Reference proteome</keyword>
<feature type="compositionally biased region" description="Basic and acidic residues" evidence="1">
    <location>
        <begin position="1"/>
        <end position="22"/>
    </location>
</feature>
<dbReference type="InterPro" id="IPR024980">
    <property type="entry name" value="DUF3886"/>
</dbReference>
<evidence type="ECO:0000256" key="1">
    <source>
        <dbReference type="SAM" id="MobiDB-lite"/>
    </source>
</evidence>
<dbReference type="Proteomes" id="UP001208017">
    <property type="component" value="Unassembled WGS sequence"/>
</dbReference>
<gene>
    <name evidence="2" type="ORF">OS242_08475</name>
</gene>
<reference evidence="2 3" key="1">
    <citation type="submission" date="2022-11" db="EMBL/GenBank/DDBJ databases">
        <title>Study of microbial diversity in lake waters.</title>
        <authorList>
            <person name="Zhang J."/>
        </authorList>
    </citation>
    <scope>NUCLEOTIDE SEQUENCE [LARGE SCALE GENOMIC DNA]</scope>
    <source>
        <strain evidence="2 3">DT12</strain>
    </source>
</reference>